<organism evidence="1">
    <name type="scientific">marine sediment metagenome</name>
    <dbReference type="NCBI Taxonomy" id="412755"/>
    <lineage>
        <taxon>unclassified sequences</taxon>
        <taxon>metagenomes</taxon>
        <taxon>ecological metagenomes</taxon>
    </lineage>
</organism>
<evidence type="ECO:0000313" key="1">
    <source>
        <dbReference type="EMBL" id="GAG14973.1"/>
    </source>
</evidence>
<dbReference type="AlphaFoldDB" id="X0VRA7"/>
<accession>X0VRA7</accession>
<gene>
    <name evidence="1" type="ORF">S01H1_55933</name>
</gene>
<proteinExistence type="predicted"/>
<protein>
    <submittedName>
        <fullName evidence="1">Uncharacterized protein</fullName>
    </submittedName>
</protein>
<sequence length="197" mass="22161">MAHEYILSLTGEEATRFAARKVTYDRNVIRHFLPRVFAYAMVKGEDLMGGVSKNIIRRYKMATHKKVDHANTPRQNLVKKIVTITLEDDETISAANYSKKDEMIDHYDASGEMAEEGGKAMAQLYERQTLRQAILAARTAADGVFPGGQQVTETLVTSIALTYVNSVVGSKKLQDNIKAAHLLMFEDDVPESMEKYW</sequence>
<feature type="non-terminal residue" evidence="1">
    <location>
        <position position="197"/>
    </location>
</feature>
<name>X0VRA7_9ZZZZ</name>
<comment type="caution">
    <text evidence="1">The sequence shown here is derived from an EMBL/GenBank/DDBJ whole genome shotgun (WGS) entry which is preliminary data.</text>
</comment>
<reference evidence="1" key="1">
    <citation type="journal article" date="2014" name="Front. Microbiol.">
        <title>High frequency of phylogenetically diverse reductive dehalogenase-homologous genes in deep subseafloor sedimentary metagenomes.</title>
        <authorList>
            <person name="Kawai M."/>
            <person name="Futagami T."/>
            <person name="Toyoda A."/>
            <person name="Takaki Y."/>
            <person name="Nishi S."/>
            <person name="Hori S."/>
            <person name="Arai W."/>
            <person name="Tsubouchi T."/>
            <person name="Morono Y."/>
            <person name="Uchiyama I."/>
            <person name="Ito T."/>
            <person name="Fujiyama A."/>
            <person name="Inagaki F."/>
            <person name="Takami H."/>
        </authorList>
    </citation>
    <scope>NUCLEOTIDE SEQUENCE</scope>
    <source>
        <strain evidence="1">Expedition CK06-06</strain>
    </source>
</reference>
<dbReference type="EMBL" id="BARS01036378">
    <property type="protein sequence ID" value="GAG14973.1"/>
    <property type="molecule type" value="Genomic_DNA"/>
</dbReference>